<protein>
    <submittedName>
        <fullName evidence="2">Rft-1-domain-containing protein</fullName>
    </submittedName>
</protein>
<feature type="transmembrane region" description="Helical" evidence="1">
    <location>
        <begin position="54"/>
        <end position="72"/>
    </location>
</feature>
<dbReference type="InParanoid" id="A0A286UAK3"/>
<feature type="transmembrane region" description="Helical" evidence="1">
    <location>
        <begin position="25"/>
        <end position="42"/>
    </location>
</feature>
<keyword evidence="1" id="KW-1133">Transmembrane helix</keyword>
<name>A0A286UAK3_9AGAM</name>
<evidence type="ECO:0000313" key="2">
    <source>
        <dbReference type="EMBL" id="PAV16612.1"/>
    </source>
</evidence>
<accession>A0A286UAK3</accession>
<proteinExistence type="predicted"/>
<keyword evidence="1" id="KW-0472">Membrane</keyword>
<keyword evidence="3" id="KW-1185">Reference proteome</keyword>
<evidence type="ECO:0000313" key="3">
    <source>
        <dbReference type="Proteomes" id="UP000217199"/>
    </source>
</evidence>
<reference evidence="2 3" key="1">
    <citation type="journal article" date="2017" name="Mol. Ecol.">
        <title>Comparative and population genomic landscape of Phellinus noxius: A hypervariable fungus causing root rot in trees.</title>
        <authorList>
            <person name="Chung C.L."/>
            <person name="Lee T.J."/>
            <person name="Akiba M."/>
            <person name="Lee H.H."/>
            <person name="Kuo T.H."/>
            <person name="Liu D."/>
            <person name="Ke H.M."/>
            <person name="Yokoi T."/>
            <person name="Roa M.B."/>
            <person name="Lu M.J."/>
            <person name="Chang Y.Y."/>
            <person name="Ann P.J."/>
            <person name="Tsai J.N."/>
            <person name="Chen C.Y."/>
            <person name="Tzean S.S."/>
            <person name="Ota Y."/>
            <person name="Hattori T."/>
            <person name="Sahashi N."/>
            <person name="Liou R.F."/>
            <person name="Kikuchi T."/>
            <person name="Tsai I.J."/>
        </authorList>
    </citation>
    <scope>NUCLEOTIDE SEQUENCE [LARGE SCALE GENOMIC DNA]</scope>
    <source>
        <strain evidence="2 3">FFPRI411160</strain>
    </source>
</reference>
<keyword evidence="1" id="KW-0812">Transmembrane</keyword>
<evidence type="ECO:0000256" key="1">
    <source>
        <dbReference type="SAM" id="Phobius"/>
    </source>
</evidence>
<dbReference type="AlphaFoldDB" id="A0A286UAK3"/>
<dbReference type="Proteomes" id="UP000217199">
    <property type="component" value="Unassembled WGS sequence"/>
</dbReference>
<gene>
    <name evidence="2" type="ORF">PNOK_0823200</name>
</gene>
<comment type="caution">
    <text evidence="2">The sequence shown here is derived from an EMBL/GenBank/DDBJ whole genome shotgun (WGS) entry which is preliminary data.</text>
</comment>
<dbReference type="EMBL" id="NBII01000008">
    <property type="protein sequence ID" value="PAV16612.1"/>
    <property type="molecule type" value="Genomic_DNA"/>
</dbReference>
<organism evidence="2 3">
    <name type="scientific">Pyrrhoderma noxium</name>
    <dbReference type="NCBI Taxonomy" id="2282107"/>
    <lineage>
        <taxon>Eukaryota</taxon>
        <taxon>Fungi</taxon>
        <taxon>Dikarya</taxon>
        <taxon>Basidiomycota</taxon>
        <taxon>Agaricomycotina</taxon>
        <taxon>Agaricomycetes</taxon>
        <taxon>Hymenochaetales</taxon>
        <taxon>Hymenochaetaceae</taxon>
        <taxon>Pyrrhoderma</taxon>
    </lineage>
</organism>
<sequence length="120" mass="12502">MGVEGPGSERGLGLGLGLGLKMDEVLPSLPVLFAILVSGVLTRVSTRMMRVEELIMGAGTGAGAGIVGRGVLMTKACVLHVGVGVLCGVGVIGTCFLTERKEVMQFVSLVFSRRSKRKVE</sequence>
<feature type="transmembrane region" description="Helical" evidence="1">
    <location>
        <begin position="78"/>
        <end position="98"/>
    </location>
</feature>